<keyword evidence="2" id="KW-1185">Reference proteome</keyword>
<name>A0AAD4S943_9MAGN</name>
<proteinExistence type="predicted"/>
<accession>A0AAD4S943</accession>
<evidence type="ECO:0000313" key="1">
    <source>
        <dbReference type="EMBL" id="KAI3869826.1"/>
    </source>
</evidence>
<dbReference type="InterPro" id="IPR027854">
    <property type="entry name" value="STMP1"/>
</dbReference>
<organism evidence="1 2">
    <name type="scientific">Papaver atlanticum</name>
    <dbReference type="NCBI Taxonomy" id="357466"/>
    <lineage>
        <taxon>Eukaryota</taxon>
        <taxon>Viridiplantae</taxon>
        <taxon>Streptophyta</taxon>
        <taxon>Embryophyta</taxon>
        <taxon>Tracheophyta</taxon>
        <taxon>Spermatophyta</taxon>
        <taxon>Magnoliopsida</taxon>
        <taxon>Ranunculales</taxon>
        <taxon>Papaveraceae</taxon>
        <taxon>Papaveroideae</taxon>
        <taxon>Papaver</taxon>
    </lineage>
</organism>
<gene>
    <name evidence="1" type="ORF">MKW98_031007</name>
</gene>
<dbReference type="EMBL" id="JAJJMB010013238">
    <property type="protein sequence ID" value="KAI3869826.1"/>
    <property type="molecule type" value="Genomic_DNA"/>
</dbReference>
<dbReference type="PANTHER" id="PTHR33528">
    <property type="entry name" value="OS07G0239500 PROTEIN"/>
    <property type="match status" value="1"/>
</dbReference>
<dbReference type="Pfam" id="PF15054">
    <property type="entry name" value="DUF4535"/>
    <property type="match status" value="1"/>
</dbReference>
<dbReference type="PANTHER" id="PTHR33528:SF14">
    <property type="entry name" value="SOLUTE CARRIER FAMILY 35 MEMBER A4"/>
    <property type="match status" value="1"/>
</dbReference>
<dbReference type="Proteomes" id="UP001202328">
    <property type="component" value="Unassembled WGS sequence"/>
</dbReference>
<sequence length="58" mass="6722">MAILRRGFRFFVGTTFGIYVAQNYNVPNIKKVVDTGLAIAKRVEENHRKQPQIKKDDE</sequence>
<comment type="caution">
    <text evidence="1">The sequence shown here is derived from an EMBL/GenBank/DDBJ whole genome shotgun (WGS) entry which is preliminary data.</text>
</comment>
<evidence type="ECO:0000313" key="2">
    <source>
        <dbReference type="Proteomes" id="UP001202328"/>
    </source>
</evidence>
<reference evidence="1" key="1">
    <citation type="submission" date="2022-04" db="EMBL/GenBank/DDBJ databases">
        <title>A functionally conserved STORR gene fusion in Papaver species that diverged 16.8 million years ago.</title>
        <authorList>
            <person name="Catania T."/>
        </authorList>
    </citation>
    <scope>NUCLEOTIDE SEQUENCE</scope>
    <source>
        <strain evidence="1">S-188037</strain>
    </source>
</reference>
<protein>
    <submittedName>
        <fullName evidence="1">Uncharacterized protein</fullName>
    </submittedName>
</protein>
<dbReference type="AlphaFoldDB" id="A0AAD4S943"/>